<proteinExistence type="predicted"/>
<protein>
    <submittedName>
        <fullName evidence="4">Rifin PIR protein, putative</fullName>
    </submittedName>
</protein>
<evidence type="ECO:0000313" key="5">
    <source>
        <dbReference type="Proteomes" id="UP000240500"/>
    </source>
</evidence>
<dbReference type="VEuPathDB" id="PlasmoDB:PRCDC_0025700"/>
<dbReference type="OrthoDB" id="10465725at2759"/>
<keyword evidence="2" id="KW-0812">Transmembrane</keyword>
<dbReference type="EMBL" id="OFAE01000005">
    <property type="protein sequence ID" value="SOV83921.1"/>
    <property type="molecule type" value="Genomic_DNA"/>
</dbReference>
<keyword evidence="1" id="KW-0175">Coiled coil</keyword>
<dbReference type="Pfam" id="PF02009">
    <property type="entry name" value="RIFIN"/>
    <property type="match status" value="1"/>
</dbReference>
<evidence type="ECO:0000256" key="1">
    <source>
        <dbReference type="SAM" id="Coils"/>
    </source>
</evidence>
<dbReference type="AlphaFoldDB" id="A0A2P9DSG4"/>
<dbReference type="VEuPathDB" id="PlasmoDB:PRG01_0015800"/>
<sequence length="319" mass="36585">MKLHYPKILLFFFLLNILVKSYQVYNNNEPQTTPHHTPTTTSRVLSECYTQSSNYDNNPQMKRVMKKFKDRTSERLREYDERMREKRQKRKEERDKNIQKIIDKDKMEKSLTEKIEKACLKCGCGLGGGVLPVWALVSGLWYGTWLQYLSAKALPAGIKKGIQVGLAEIAKIVQKTGRLGSVPQGIVEEMLSSGKFTNGVNLYDMVQYISTNMYEKFYAARSDQIWHALNGMVNDESIVMFNTRNSASIAAVANAVEEGKAAAIAVEHAKYTHLYNAIGYSFLAILIIVLVMIIIYLVLRYRRKKKMKKKAEYTKLLNQ</sequence>
<keyword evidence="2" id="KW-1133">Transmembrane helix</keyword>
<reference evidence="4 5" key="1">
    <citation type="submission" date="2016-09" db="EMBL/GenBank/DDBJ databases">
        <authorList>
            <consortium name="Pathogen Informatics"/>
        </authorList>
    </citation>
    <scope>NUCLEOTIDE SEQUENCE [LARGE SCALE GENOMIC DNA]</scope>
</reference>
<feature type="transmembrane region" description="Helical" evidence="2">
    <location>
        <begin position="277"/>
        <end position="299"/>
    </location>
</feature>
<dbReference type="Proteomes" id="UP000240500">
    <property type="component" value="Unassembled WGS sequence"/>
</dbReference>
<name>A0A2P9DSG4_PLARE</name>
<evidence type="ECO:0000256" key="3">
    <source>
        <dbReference type="SAM" id="SignalP"/>
    </source>
</evidence>
<keyword evidence="3" id="KW-0732">Signal</keyword>
<evidence type="ECO:0000256" key="2">
    <source>
        <dbReference type="SAM" id="Phobius"/>
    </source>
</evidence>
<evidence type="ECO:0000313" key="4">
    <source>
        <dbReference type="EMBL" id="SOV83921.1"/>
    </source>
</evidence>
<gene>
    <name evidence="4" type="ORF">PRG01_0015800</name>
</gene>
<feature type="chain" id="PRO_5015128296" evidence="3">
    <location>
        <begin position="22"/>
        <end position="319"/>
    </location>
</feature>
<keyword evidence="2" id="KW-0472">Membrane</keyword>
<feature type="coiled-coil region" evidence="1">
    <location>
        <begin position="69"/>
        <end position="96"/>
    </location>
</feature>
<organism evidence="4 5">
    <name type="scientific">Plasmodium reichenowi</name>
    <dbReference type="NCBI Taxonomy" id="5854"/>
    <lineage>
        <taxon>Eukaryota</taxon>
        <taxon>Sar</taxon>
        <taxon>Alveolata</taxon>
        <taxon>Apicomplexa</taxon>
        <taxon>Aconoidasida</taxon>
        <taxon>Haemosporida</taxon>
        <taxon>Plasmodiidae</taxon>
        <taxon>Plasmodium</taxon>
        <taxon>Plasmodium (Laverania)</taxon>
    </lineage>
</organism>
<accession>A0A2P9DSG4</accession>
<feature type="signal peptide" evidence="3">
    <location>
        <begin position="1"/>
        <end position="21"/>
    </location>
</feature>
<dbReference type="InterPro" id="IPR006373">
    <property type="entry name" value="VSA_Rifin"/>
</dbReference>